<dbReference type="GO" id="GO:1904115">
    <property type="term" value="C:axon cytoplasm"/>
    <property type="evidence" value="ECO:0007669"/>
    <property type="project" value="GOC"/>
</dbReference>
<feature type="compositionally biased region" description="Low complexity" evidence="12">
    <location>
        <begin position="783"/>
        <end position="800"/>
    </location>
</feature>
<dbReference type="PANTHER" id="PTHR11134">
    <property type="entry name" value="ADAPTOR COMPLEX SUBUNIT BETA FAMILY MEMBER"/>
    <property type="match status" value="1"/>
</dbReference>
<evidence type="ECO:0000256" key="11">
    <source>
        <dbReference type="PIRNR" id="PIRNR037096"/>
    </source>
</evidence>
<evidence type="ECO:0000256" key="8">
    <source>
        <dbReference type="ARBA" id="ARBA00023136"/>
    </source>
</evidence>
<reference evidence="14" key="2">
    <citation type="submission" date="2025-08" db="UniProtKB">
        <authorList>
            <consortium name="Ensembl"/>
        </authorList>
    </citation>
    <scope>IDENTIFICATION</scope>
</reference>
<dbReference type="Pfam" id="PF01602">
    <property type="entry name" value="Adaptin_N"/>
    <property type="match status" value="1"/>
</dbReference>
<reference evidence="14" key="1">
    <citation type="submission" date="2016-12" db="EMBL/GenBank/DDBJ databases">
        <title>Mouse lemur reference genome and diversity panel.</title>
        <authorList>
            <person name="Harris R."/>
            <person name="Larsen P."/>
            <person name="Liu Y."/>
            <person name="Hughes D.S."/>
            <person name="Murali S."/>
            <person name="Raveendran M."/>
            <person name="Korchina V."/>
            <person name="Wang M."/>
            <person name="Jhangiani S."/>
            <person name="Bandaranaike D."/>
            <person name="Bellair M."/>
            <person name="Blankenburg K."/>
            <person name="Chao H."/>
            <person name="Dahdouli M."/>
            <person name="Dinh H."/>
            <person name="Doddapaneni H."/>
            <person name="English A."/>
            <person name="Firestine M."/>
            <person name="Gnanaolivu R."/>
            <person name="Gross S."/>
            <person name="Hernandez B."/>
            <person name="Javaid M."/>
            <person name="Jayaseelan J."/>
            <person name="Jones J."/>
            <person name="Khan Z."/>
            <person name="Kovar C."/>
            <person name="Kurapati P."/>
            <person name="Le B."/>
            <person name="Lee S."/>
            <person name="Li M."/>
            <person name="Mathew T."/>
            <person name="Narasimhan A."/>
            <person name="Ngo D."/>
            <person name="Nguyen L."/>
            <person name="Okwuonu G."/>
            <person name="Ongeri F."/>
            <person name="Osuji N."/>
            <person name="Pu L.-L."/>
            <person name="Puazo M."/>
            <person name="Quiroz J."/>
            <person name="Raj R."/>
            <person name="Rajbhandari K."/>
            <person name="Reid J.G."/>
            <person name="Santibanez J."/>
            <person name="Sexton D."/>
            <person name="Skinner E."/>
            <person name="Vee V."/>
            <person name="Weissenberger G."/>
            <person name="Wu Y."/>
            <person name="Xin Y."/>
            <person name="Han Y."/>
            <person name="Campbell C."/>
            <person name="Brown A."/>
            <person name="Sullivan B."/>
            <person name="Shelton J."/>
            <person name="Brown S."/>
            <person name="Dudchenko O."/>
            <person name="Machol I."/>
            <person name="Durand N."/>
            <person name="Shamim M."/>
            <person name="Lieberman A."/>
            <person name="Muzny D.M."/>
            <person name="Richards S."/>
            <person name="Yoder A."/>
            <person name="Worley K.C."/>
            <person name="Rogers J."/>
            <person name="Gibbs R.A."/>
        </authorList>
    </citation>
    <scope>NUCLEOTIDE SEQUENCE [LARGE SCALE GENOMIC DNA]</scope>
</reference>
<dbReference type="Gene3D" id="1.25.10.10">
    <property type="entry name" value="Leucine-rich Repeat Variant"/>
    <property type="match status" value="1"/>
</dbReference>
<dbReference type="Pfam" id="PF24080">
    <property type="entry name" value="AP3B1_C_2"/>
    <property type="match status" value="1"/>
</dbReference>
<dbReference type="Pfam" id="PF14796">
    <property type="entry name" value="AP3B1_C"/>
    <property type="match status" value="1"/>
</dbReference>
<evidence type="ECO:0000256" key="10">
    <source>
        <dbReference type="ARBA" id="ARBA00023570"/>
    </source>
</evidence>
<accession>A0A8C5V522</accession>
<evidence type="ECO:0000259" key="13">
    <source>
        <dbReference type="SMART" id="SM01355"/>
    </source>
</evidence>
<keyword evidence="8 11" id="KW-0472">Membrane</keyword>
<keyword evidence="5" id="KW-0597">Phosphoprotein</keyword>
<evidence type="ECO:0000256" key="12">
    <source>
        <dbReference type="SAM" id="MobiDB-lite"/>
    </source>
</evidence>
<dbReference type="Proteomes" id="UP000694394">
    <property type="component" value="Chromosome 9"/>
</dbReference>
<dbReference type="GO" id="GO:0030665">
    <property type="term" value="C:clathrin-coated vesicle membrane"/>
    <property type="evidence" value="ECO:0007669"/>
    <property type="project" value="UniProtKB-SubCell"/>
</dbReference>
<organism evidence="14 15">
    <name type="scientific">Microcebus murinus</name>
    <name type="common">Gray mouse lemur</name>
    <name type="synonym">Lemur murinus</name>
    <dbReference type="NCBI Taxonomy" id="30608"/>
    <lineage>
        <taxon>Eukaryota</taxon>
        <taxon>Metazoa</taxon>
        <taxon>Chordata</taxon>
        <taxon>Craniata</taxon>
        <taxon>Vertebrata</taxon>
        <taxon>Euteleostomi</taxon>
        <taxon>Mammalia</taxon>
        <taxon>Eutheria</taxon>
        <taxon>Euarchontoglires</taxon>
        <taxon>Primates</taxon>
        <taxon>Strepsirrhini</taxon>
        <taxon>Lemuriformes</taxon>
        <taxon>Cheirogaleidae</taxon>
        <taxon>Microcebus</taxon>
    </lineage>
</organism>
<dbReference type="AlphaFoldDB" id="A0A8C5V522"/>
<dbReference type="InterPro" id="IPR026739">
    <property type="entry name" value="AP_beta"/>
</dbReference>
<dbReference type="Ensembl" id="ENSMICT00000017194.3">
    <property type="protein sequence ID" value="ENSMICP00000015663.3"/>
    <property type="gene ID" value="ENSMICG00000017195.3"/>
</dbReference>
<dbReference type="InterPro" id="IPR029390">
    <property type="entry name" value="AP3B_C"/>
</dbReference>
<comment type="similarity">
    <text evidence="3 11">Belongs to the adaptor complexes large subunit family.</text>
</comment>
<dbReference type="GO" id="GO:0098793">
    <property type="term" value="C:presynapse"/>
    <property type="evidence" value="ECO:0007669"/>
    <property type="project" value="Ensembl"/>
</dbReference>
<dbReference type="InterPro" id="IPR002553">
    <property type="entry name" value="Clathrin/coatomer_adapt-like_N"/>
</dbReference>
<dbReference type="SUPFAM" id="SSF48371">
    <property type="entry name" value="ARM repeat"/>
    <property type="match status" value="1"/>
</dbReference>
<name>A0A8C5V522_MICMU</name>
<evidence type="ECO:0000256" key="5">
    <source>
        <dbReference type="ARBA" id="ARBA00022553"/>
    </source>
</evidence>
<feature type="compositionally biased region" description="Acidic residues" evidence="12">
    <location>
        <begin position="801"/>
        <end position="810"/>
    </location>
</feature>
<dbReference type="InterPro" id="IPR056314">
    <property type="entry name" value="AP3B1/2_C"/>
</dbReference>
<feature type="compositionally biased region" description="Acidic residues" evidence="12">
    <location>
        <begin position="733"/>
        <end position="750"/>
    </location>
</feature>
<evidence type="ECO:0000256" key="9">
    <source>
        <dbReference type="ARBA" id="ARBA00023329"/>
    </source>
</evidence>
<evidence type="ECO:0000313" key="15">
    <source>
        <dbReference type="Proteomes" id="UP000694394"/>
    </source>
</evidence>
<dbReference type="PIRSF" id="PIRSF037096">
    <property type="entry name" value="AP3_complex_beta"/>
    <property type="match status" value="1"/>
</dbReference>
<dbReference type="EMBL" id="ABDC03013891">
    <property type="status" value="NOT_ANNOTATED_CDS"/>
    <property type="molecule type" value="Genomic_DNA"/>
</dbReference>
<comment type="function">
    <text evidence="10">Subunit of non-clathrin- and clathrin-associated adaptor protein complex 3 (AP-3) that plays a role in protein sorting in the late-Golgi/trans-Golgi network (TGN) and/or endosomes. The AP complexes mediate both the recruitment of clathrin to membranes and the recognition of sorting signals within the cytosolic tails of transmembrane cargo molecules. AP-3 appears to be involved in the sorting of a subset of transmembrane proteins targeted to lysosomes and lysosome-related organelles. In concert with the BLOC-1 complex, AP-3 is required to target cargos into vesicles assembled at cell bodies for delivery into neurites and nerve terminals.</text>
</comment>
<keyword evidence="9" id="KW-0968">Cytoplasmic vesicle</keyword>
<evidence type="ECO:0000256" key="6">
    <source>
        <dbReference type="ARBA" id="ARBA00022927"/>
    </source>
</evidence>
<evidence type="ECO:0000256" key="4">
    <source>
        <dbReference type="ARBA" id="ARBA00022448"/>
    </source>
</evidence>
<feature type="region of interest" description="Disordered" evidence="12">
    <location>
        <begin position="1"/>
        <end position="34"/>
    </location>
</feature>
<dbReference type="InterPro" id="IPR013041">
    <property type="entry name" value="Clathrin_app_Ig-like_sf"/>
</dbReference>
<feature type="domain" description="AP-3 complex subunit beta C-terminal" evidence="13">
    <location>
        <begin position="827"/>
        <end position="973"/>
    </location>
</feature>
<dbReference type="SMART" id="SM01355">
    <property type="entry name" value="AP3B1_C"/>
    <property type="match status" value="1"/>
</dbReference>
<feature type="compositionally biased region" description="Basic and acidic residues" evidence="12">
    <location>
        <begin position="689"/>
        <end position="700"/>
    </location>
</feature>
<evidence type="ECO:0000256" key="3">
    <source>
        <dbReference type="ARBA" id="ARBA00006613"/>
    </source>
</evidence>
<dbReference type="GO" id="GO:0030123">
    <property type="term" value="C:AP-3 adaptor complex"/>
    <property type="evidence" value="ECO:0007669"/>
    <property type="project" value="UniProtKB-UniRule"/>
</dbReference>
<evidence type="ECO:0000256" key="1">
    <source>
        <dbReference type="ARBA" id="ARBA00004145"/>
    </source>
</evidence>
<dbReference type="GeneTree" id="ENSGT00940000156817"/>
<dbReference type="GO" id="GO:0048488">
    <property type="term" value="P:synaptic vesicle endocytosis"/>
    <property type="evidence" value="ECO:0007669"/>
    <property type="project" value="Ensembl"/>
</dbReference>
<feature type="compositionally biased region" description="Low complexity" evidence="12">
    <location>
        <begin position="723"/>
        <end position="732"/>
    </location>
</feature>
<proteinExistence type="inferred from homology"/>
<protein>
    <recommendedName>
        <fullName evidence="11">AP-3 complex subunit beta</fullName>
    </recommendedName>
</protein>
<dbReference type="InterPro" id="IPR011989">
    <property type="entry name" value="ARM-like"/>
</dbReference>
<dbReference type="GO" id="GO:0006886">
    <property type="term" value="P:intracellular protein transport"/>
    <property type="evidence" value="ECO:0007669"/>
    <property type="project" value="InterPro"/>
</dbReference>
<gene>
    <name evidence="14" type="primary">AP3B2</name>
</gene>
<keyword evidence="6 11" id="KW-0653">Protein transport</keyword>
<dbReference type="InterPro" id="IPR016024">
    <property type="entry name" value="ARM-type_fold"/>
</dbReference>
<keyword evidence="15" id="KW-1185">Reference proteome</keyword>
<feature type="region of interest" description="Disordered" evidence="12">
    <location>
        <begin position="689"/>
        <end position="828"/>
    </location>
</feature>
<keyword evidence="7" id="KW-0333">Golgi apparatus</keyword>
<dbReference type="SUPFAM" id="SSF49348">
    <property type="entry name" value="Clathrin adaptor appendage domain"/>
    <property type="match status" value="1"/>
</dbReference>
<sequence>PTAPMSAAPAYGEDKGGSAGPGEPEYGHDPASGGIFSSDYKRHDDLKEMLDTNKDSLKLEAMKRIVAMIARGKNASDLFPAVVKNVACKNIEVKKLVYVYLVRYAEEQQDLALLSISTFQRGLKDPNQLIRASALRVLSSIRVPIIVPIMMLAIKEAASDMSPYVRKTAAHAIPKLYSLDSDQKDQLIEVIEKLLADKTTLVAGSVVMAFEEVCPERIDLIHKNYRKLCNLLIDVEEWGQVVIISMLTRYARTQFLSPTQNESLLEENPEKAFYGSEEDEAKGAGSEEAAASTLPARKPYVMDPDHRLLLRNTKPLLQSRSAAVVMAVAQLYFHLAPKAEVGVIAKALVRLLRSHSEVQYVVLQNVATMSIKRRGMFEPYLKSFYIRSTDPTQIKILKLEVLTNLANETNIPTVLREFQTYIRSMDKDFVAATIQAIGRCATNIGRVRDTCLNGLVQLLSNRDELVVAESVVVIKKLLQMQPAQHGEIIKHLAKLTDNIQVPMARASILWLIGEYCEHVPRIAPDVLRKMAKSFTAEEDIVKLQIINLAAKLYLTNSKQTKLLTQYVLSLAKYDQNYDIRDRARFTRQLIVPSEQGGALSRHAKKLFLAPKPAPVLESSFKDRDHFQLGSLSHLLNAKATGYQELPDWPEEAPDPSVRNVEEEDLSLIETHVGLLGEYTEVPEWTKCSNREKRKEKEKPFYSDSEGESGPTESADSDPESESESGSKSSSDSGSEESSSESDNEDEDEDEEKGRGSESEQSEEEGEKRKTKKRKKVPEGQGEGSSSDEGSDSSSGSSESEVTSESEEEQVEPAARRRKTPPSSKSAPAAKEISLLDLEDFTAPSVQPVSPPTVVSSSLAADLEGLTLTDSALVPSLLSPVSSVGRQELLHRVAGEGLAVDYAFSRQPFSGDPHMVSVHIYFSNNSDNPIKGLRVGTPKLPAGISIQEFPEIESLAPGESATAVMGINFCDSTQAANFQLCTQNRQFYVSIQPPVGELMAPVFMSENEFKKEQGKLMGMNEITEKLTLPDSCRSDHVVVQKVTATANLGRVPCGTANEYRFAGRTLTSGSLVLLTLDARPAGAAQLTVNSEKMVIGTMLVKDVTQALTQ</sequence>
<evidence type="ECO:0000256" key="7">
    <source>
        <dbReference type="ARBA" id="ARBA00023034"/>
    </source>
</evidence>
<keyword evidence="4 11" id="KW-0813">Transport</keyword>
<comment type="subcellular location">
    <subcellularLocation>
        <location evidence="1">Cytoplasmic vesicle</location>
        <location evidence="1">Clathrin-coated vesicle membrane</location>
        <topology evidence="1">Peripheral membrane protein</topology>
        <orientation evidence="1">Cytoplasmic side</orientation>
    </subcellularLocation>
    <subcellularLocation>
        <location evidence="2">Golgi apparatus</location>
    </subcellularLocation>
</comment>
<dbReference type="InterPro" id="IPR026740">
    <property type="entry name" value="AP3_beta"/>
</dbReference>
<dbReference type="GO" id="GO:0005794">
    <property type="term" value="C:Golgi apparatus"/>
    <property type="evidence" value="ECO:0007669"/>
    <property type="project" value="UniProtKB-SubCell"/>
</dbReference>
<evidence type="ECO:0000313" key="14">
    <source>
        <dbReference type="Ensembl" id="ENSMICP00000015663.3"/>
    </source>
</evidence>
<reference evidence="14" key="3">
    <citation type="submission" date="2025-09" db="UniProtKB">
        <authorList>
            <consortium name="Ensembl"/>
        </authorList>
    </citation>
    <scope>IDENTIFICATION</scope>
</reference>
<evidence type="ECO:0000256" key="2">
    <source>
        <dbReference type="ARBA" id="ARBA00004555"/>
    </source>
</evidence>
<dbReference type="GO" id="GO:0048490">
    <property type="term" value="P:anterograde synaptic vesicle transport"/>
    <property type="evidence" value="ECO:0007669"/>
    <property type="project" value="Ensembl"/>
</dbReference>